<dbReference type="PROSITE" id="PS50110">
    <property type="entry name" value="RESPONSE_REGULATORY"/>
    <property type="match status" value="1"/>
</dbReference>
<dbReference type="Pfam" id="PF00072">
    <property type="entry name" value="Response_reg"/>
    <property type="match status" value="1"/>
</dbReference>
<evidence type="ECO:0000256" key="4">
    <source>
        <dbReference type="SAM" id="Coils"/>
    </source>
</evidence>
<keyword evidence="3" id="KW-0597">Phosphoprotein</keyword>
<dbReference type="EMBL" id="LRVM01000001">
    <property type="protein sequence ID" value="KXL54087.1"/>
    <property type="molecule type" value="Genomic_DNA"/>
</dbReference>
<protein>
    <recommendedName>
        <fullName evidence="1">Stage 0 sporulation protein A homolog</fullName>
    </recommendedName>
</protein>
<dbReference type="InterPro" id="IPR003607">
    <property type="entry name" value="HD/PDEase_dom"/>
</dbReference>
<dbReference type="STRING" id="36847.CLNEO_01830"/>
<organism evidence="7 8">
    <name type="scientific">Anaerotignum neopropionicum</name>
    <dbReference type="NCBI Taxonomy" id="36847"/>
    <lineage>
        <taxon>Bacteria</taxon>
        <taxon>Bacillati</taxon>
        <taxon>Bacillota</taxon>
        <taxon>Clostridia</taxon>
        <taxon>Lachnospirales</taxon>
        <taxon>Anaerotignaceae</taxon>
        <taxon>Anaerotignum</taxon>
    </lineage>
</organism>
<reference evidence="7 8" key="1">
    <citation type="submission" date="2016-01" db="EMBL/GenBank/DDBJ databases">
        <title>Genome sequence of Clostridium neopropionicum X4, DSM-3847.</title>
        <authorList>
            <person name="Poehlein A."/>
            <person name="Beck M.H."/>
            <person name="Bengelsdorf F.R."/>
            <person name="Daniel R."/>
            <person name="Duerre P."/>
        </authorList>
    </citation>
    <scope>NUCLEOTIDE SEQUENCE [LARGE SCALE GENOMIC DNA]</scope>
    <source>
        <strain evidence="7 8">DSM-3847</strain>
    </source>
</reference>
<evidence type="ECO:0000256" key="2">
    <source>
        <dbReference type="ARBA" id="ARBA00024867"/>
    </source>
</evidence>
<dbReference type="InterPro" id="IPR037522">
    <property type="entry name" value="HD_GYP_dom"/>
</dbReference>
<comment type="caution">
    <text evidence="7">The sequence shown here is derived from an EMBL/GenBank/DDBJ whole genome shotgun (WGS) entry which is preliminary data.</text>
</comment>
<dbReference type="Pfam" id="PF13487">
    <property type="entry name" value="HD_5"/>
    <property type="match status" value="1"/>
</dbReference>
<dbReference type="SMART" id="SM00471">
    <property type="entry name" value="HDc"/>
    <property type="match status" value="1"/>
</dbReference>
<dbReference type="SUPFAM" id="SSF109604">
    <property type="entry name" value="HD-domain/PDEase-like"/>
    <property type="match status" value="1"/>
</dbReference>
<dbReference type="OrthoDB" id="9804747at2"/>
<keyword evidence="8" id="KW-1185">Reference proteome</keyword>
<dbReference type="InterPro" id="IPR011006">
    <property type="entry name" value="CheY-like_superfamily"/>
</dbReference>
<comment type="function">
    <text evidence="2">May play the central regulatory role in sporulation. It may be an element of the effector pathway responsible for the activation of sporulation genes in response to nutritional stress. Spo0A may act in concert with spo0H (a sigma factor) to control the expression of some genes that are critical to the sporulation process.</text>
</comment>
<dbReference type="PANTHER" id="PTHR45228">
    <property type="entry name" value="CYCLIC DI-GMP PHOSPHODIESTERASE TM_0186-RELATED"/>
    <property type="match status" value="1"/>
</dbReference>
<evidence type="ECO:0000256" key="1">
    <source>
        <dbReference type="ARBA" id="ARBA00018672"/>
    </source>
</evidence>
<dbReference type="CDD" id="cd00077">
    <property type="entry name" value="HDc"/>
    <property type="match status" value="1"/>
</dbReference>
<dbReference type="GO" id="GO:0000160">
    <property type="term" value="P:phosphorelay signal transduction system"/>
    <property type="evidence" value="ECO:0007669"/>
    <property type="project" value="InterPro"/>
</dbReference>
<dbReference type="RefSeq" id="WP_066083561.1">
    <property type="nucleotide sequence ID" value="NZ_LRVM01000001.1"/>
</dbReference>
<dbReference type="GO" id="GO:0016787">
    <property type="term" value="F:hydrolase activity"/>
    <property type="evidence" value="ECO:0007669"/>
    <property type="project" value="UniProtKB-KW"/>
</dbReference>
<keyword evidence="7" id="KW-0378">Hydrolase</keyword>
<feature type="modified residue" description="4-aspartylphosphate" evidence="3">
    <location>
        <position position="58"/>
    </location>
</feature>
<dbReference type="SUPFAM" id="SSF52172">
    <property type="entry name" value="CheY-like"/>
    <property type="match status" value="1"/>
</dbReference>
<proteinExistence type="predicted"/>
<dbReference type="Gene3D" id="3.40.50.2300">
    <property type="match status" value="1"/>
</dbReference>
<keyword evidence="4" id="KW-0175">Coiled coil</keyword>
<evidence type="ECO:0000259" key="5">
    <source>
        <dbReference type="PROSITE" id="PS50110"/>
    </source>
</evidence>
<dbReference type="AlphaFoldDB" id="A0A136WHY2"/>
<dbReference type="PROSITE" id="PS51832">
    <property type="entry name" value="HD_GYP"/>
    <property type="match status" value="1"/>
</dbReference>
<evidence type="ECO:0000313" key="7">
    <source>
        <dbReference type="EMBL" id="KXL54087.1"/>
    </source>
</evidence>
<evidence type="ECO:0000256" key="3">
    <source>
        <dbReference type="PROSITE-ProRule" id="PRU00169"/>
    </source>
</evidence>
<evidence type="ECO:0000313" key="8">
    <source>
        <dbReference type="Proteomes" id="UP000070539"/>
    </source>
</evidence>
<name>A0A136WHY2_9FIRM</name>
<evidence type="ECO:0000259" key="6">
    <source>
        <dbReference type="PROSITE" id="PS51832"/>
    </source>
</evidence>
<dbReference type="Proteomes" id="UP000070539">
    <property type="component" value="Unassembled WGS sequence"/>
</dbReference>
<dbReference type="InterPro" id="IPR001789">
    <property type="entry name" value="Sig_transdc_resp-reg_receiver"/>
</dbReference>
<feature type="domain" description="HD-GYP" evidence="6">
    <location>
        <begin position="152"/>
        <end position="357"/>
    </location>
</feature>
<dbReference type="SMART" id="SM00448">
    <property type="entry name" value="REC"/>
    <property type="match status" value="1"/>
</dbReference>
<sequence>MALNKNKELLVVDDVEVNRVILREIFQEDYTVLEAQNGLEALAIIDDHGENLAAVLLDIVMPVMDGFGVLEALQERDFIKKVPIFLITAECSEEVTLRGFELGVMDVIERPIVAHIVKKRMESIIELCMMRNQLNNQVSLQEKKLVEKAREIQELNNAMISALATAIEFRDCESGEHVKRIQDLTLFLLKKTSFGKGLREQEIEKIATAAIMHDVGKIAIPDYILNKPGKLTTEEFEIMKTHTVRGCDLLDQIPTIHHNSVYRYAYDICRHHHERWDGKGYPDGLKGDEISLWAQIVALADVYDALTSERVYKPPYTHEKAIEMISNGECGTFNPILIQEFRRFSEEIEGLVYPRQGGCRDGGSKKK</sequence>
<accession>A0A136WHY2</accession>
<feature type="domain" description="Response regulatory" evidence="5">
    <location>
        <begin position="8"/>
        <end position="125"/>
    </location>
</feature>
<dbReference type="Gene3D" id="1.10.3210.10">
    <property type="entry name" value="Hypothetical protein af1432"/>
    <property type="match status" value="1"/>
</dbReference>
<gene>
    <name evidence="7" type="primary">rpfG_1</name>
    <name evidence="7" type="ORF">CLNEO_01830</name>
</gene>
<dbReference type="InterPro" id="IPR052020">
    <property type="entry name" value="Cyclic_di-GMP/3'3'-cGAMP_PDE"/>
</dbReference>
<dbReference type="PATRIC" id="fig|36847.3.peg.230"/>
<feature type="coiled-coil region" evidence="4">
    <location>
        <begin position="131"/>
        <end position="158"/>
    </location>
</feature>